<gene>
    <name evidence="2" type="ORF">KUF71_022407</name>
</gene>
<feature type="compositionally biased region" description="Acidic residues" evidence="1">
    <location>
        <begin position="604"/>
        <end position="645"/>
    </location>
</feature>
<feature type="compositionally biased region" description="Basic residues" evidence="1">
    <location>
        <begin position="549"/>
        <end position="558"/>
    </location>
</feature>
<proteinExistence type="predicted"/>
<dbReference type="Proteomes" id="UP001219518">
    <property type="component" value="Unassembled WGS sequence"/>
</dbReference>
<name>A0AAE1H1S6_9NEOP</name>
<evidence type="ECO:0000256" key="1">
    <source>
        <dbReference type="SAM" id="MobiDB-lite"/>
    </source>
</evidence>
<keyword evidence="3" id="KW-1185">Reference proteome</keyword>
<feature type="region of interest" description="Disordered" evidence="1">
    <location>
        <begin position="544"/>
        <end position="658"/>
    </location>
</feature>
<evidence type="ECO:0000313" key="2">
    <source>
        <dbReference type="EMBL" id="KAK3912953.1"/>
    </source>
</evidence>
<feature type="compositionally biased region" description="Basic and acidic residues" evidence="1">
    <location>
        <begin position="648"/>
        <end position="658"/>
    </location>
</feature>
<dbReference type="EMBL" id="JAHWGI010000307">
    <property type="protein sequence ID" value="KAK3912953.1"/>
    <property type="molecule type" value="Genomic_DNA"/>
</dbReference>
<feature type="compositionally biased region" description="Basic and acidic residues" evidence="1">
    <location>
        <begin position="567"/>
        <end position="603"/>
    </location>
</feature>
<organism evidence="2 3">
    <name type="scientific">Frankliniella fusca</name>
    <dbReference type="NCBI Taxonomy" id="407009"/>
    <lineage>
        <taxon>Eukaryota</taxon>
        <taxon>Metazoa</taxon>
        <taxon>Ecdysozoa</taxon>
        <taxon>Arthropoda</taxon>
        <taxon>Hexapoda</taxon>
        <taxon>Insecta</taxon>
        <taxon>Pterygota</taxon>
        <taxon>Neoptera</taxon>
        <taxon>Paraneoptera</taxon>
        <taxon>Thysanoptera</taxon>
        <taxon>Terebrantia</taxon>
        <taxon>Thripoidea</taxon>
        <taxon>Thripidae</taxon>
        <taxon>Frankliniella</taxon>
    </lineage>
</organism>
<accession>A0AAE1H1S6</accession>
<reference evidence="2" key="1">
    <citation type="submission" date="2021-07" db="EMBL/GenBank/DDBJ databases">
        <authorList>
            <person name="Catto M.A."/>
            <person name="Jacobson A."/>
            <person name="Kennedy G."/>
            <person name="Labadie P."/>
            <person name="Hunt B.G."/>
            <person name="Srinivasan R."/>
        </authorList>
    </citation>
    <scope>NUCLEOTIDE SEQUENCE</scope>
    <source>
        <strain evidence="2">PL_HMW_Pooled</strain>
        <tissue evidence="2">Head</tissue>
    </source>
</reference>
<dbReference type="AlphaFoldDB" id="A0AAE1H1S6"/>
<reference evidence="2" key="2">
    <citation type="journal article" date="2023" name="BMC Genomics">
        <title>Pest status, molecular evolution, and epigenetic factors derived from the genome assembly of Frankliniella fusca, a thysanopteran phytovirus vector.</title>
        <authorList>
            <person name="Catto M.A."/>
            <person name="Labadie P.E."/>
            <person name="Jacobson A.L."/>
            <person name="Kennedy G.G."/>
            <person name="Srinivasan R."/>
            <person name="Hunt B.G."/>
        </authorList>
    </citation>
    <scope>NUCLEOTIDE SEQUENCE</scope>
    <source>
        <strain evidence="2">PL_HMW_Pooled</strain>
    </source>
</reference>
<evidence type="ECO:0000313" key="3">
    <source>
        <dbReference type="Proteomes" id="UP001219518"/>
    </source>
</evidence>
<protein>
    <submittedName>
        <fullName evidence="2">Dynein heavy chain-like protein</fullName>
    </submittedName>
</protein>
<sequence>MASMMDTQPRAVQPRAMESMLDTHTQALAMELIDSQTRALASMMDSQENEDGHEYWPKWDRKEQIKMRYSGQEYVSKSGKVIPAKKQPELICTCPQKCGDKIPHDARERLFKEFYRLADHALQNRFLQAHIEIRAVQRKYWRQQQRTPSGRSQRRVSCKYQVPLINSASDVTFDGRTKPGIPIVEVCQKAFMNVYAITEKRVRIQRERLIVQAQELAAANGDSPLQPMDTLSLLASRTAPAKLQSRGGENYYQQNRNQDAFANRLSSFGKTNLTITPSRVPAPQLTNPRDLMSKLNDRDITMVPAHAYGSLSIMPMKRDSFPLKNSSVNGKPNRDITMIPLKHEEASEEPTDLSMPTDLSVRKRSMPKDLSNLNIPSATSIVPVVSSAPNLPVDLSVKSSRPKIQPKSEYKYQPYPIAKKYKPDIAKKQEYESEAEMDEMDDTDMEPGTEAGMDGDTAMEQAYEPETESEMDSRPGATPDSLSSHSVHADDRPSSFVPRPEALPFFFQPNINDIAMVNSFFLNQLWQPEFIDTELLKEYHRKQEELKEKKKQQRKMSKAKTVEGVNGEEHENDKVTEKTGKEEETENKNEATEKIDAENTEDKVNEEEEEVLETQEMKEGDEEEETLDEDDEAVLEELPEVEEPNSEGNDKPNDASDV</sequence>
<comment type="caution">
    <text evidence="2">The sequence shown here is derived from an EMBL/GenBank/DDBJ whole genome shotgun (WGS) entry which is preliminary data.</text>
</comment>
<feature type="compositionally biased region" description="Acidic residues" evidence="1">
    <location>
        <begin position="432"/>
        <end position="447"/>
    </location>
</feature>
<feature type="region of interest" description="Disordered" evidence="1">
    <location>
        <begin position="431"/>
        <end position="500"/>
    </location>
</feature>